<dbReference type="Pfam" id="PF06985">
    <property type="entry name" value="HET"/>
    <property type="match status" value="1"/>
</dbReference>
<sequence>MDSSRPFKTKRSVAACALSFSQSCEADFQRRGVHGNTPFKLLRRTWQARVGPSSLFKAGTATGSAYGTCHFDFNLRHKSGGGGPTSASFESLGSIGTQAAAESHAHVLPVAVVPDEYPFSGDAIGLARKWLFDCLHSHYECRAMSLECPLPKRVLDLQRNTVSLHISSEGETGEYATLSYCWGTSGNSLRTAIANLQEHCDGIRLESLPETPRDAVQLARRLGIRYLWIDALCIIQEGDGGKDWSEQACKMTAIYQDGVLNISAVGGHDCNSGLRPRSSLVVNGPLCTRGWAFQERLVSPATLHFTDLGMIWECCDAMKGEPGAWKTRPRLASKKRDWNGTAHGWPGRQLRGPRDLFDELRVWYLIVEDFSTKQLTFEEDRLPALAGLASWASSALGFTYVAGLWREDLARGLCWKTTKERGRARGRRPQQGLAPTWSWTSTSGVAFCDASPYADSMINVLGSSMEEVYPGTFGQVRNGRLDIEGTIWKAFLRRQYRGGLPCCAAPGLFDDDHGGFDSWLMVDLDDSYEIPPLPGGLECWLLLVMKFKFSGASQFLALEELDCSVSSGNKTYKRIGMVEYIGKRGTLGSPRAGKRVSLTLV</sequence>
<comment type="caution">
    <text evidence="2">The sequence shown here is derived from an EMBL/GenBank/DDBJ whole genome shotgun (WGS) entry which is preliminary data.</text>
</comment>
<accession>A0AAE0JY73</accession>
<keyword evidence="3" id="KW-1185">Reference proteome</keyword>
<reference evidence="2" key="1">
    <citation type="journal article" date="2023" name="Mol. Phylogenet. Evol.">
        <title>Genome-scale phylogeny and comparative genomics of the fungal order Sordariales.</title>
        <authorList>
            <person name="Hensen N."/>
            <person name="Bonometti L."/>
            <person name="Westerberg I."/>
            <person name="Brannstrom I.O."/>
            <person name="Guillou S."/>
            <person name="Cros-Aarteil S."/>
            <person name="Calhoun S."/>
            <person name="Haridas S."/>
            <person name="Kuo A."/>
            <person name="Mondo S."/>
            <person name="Pangilinan J."/>
            <person name="Riley R."/>
            <person name="LaButti K."/>
            <person name="Andreopoulos B."/>
            <person name="Lipzen A."/>
            <person name="Chen C."/>
            <person name="Yan M."/>
            <person name="Daum C."/>
            <person name="Ng V."/>
            <person name="Clum A."/>
            <person name="Steindorff A."/>
            <person name="Ohm R.A."/>
            <person name="Martin F."/>
            <person name="Silar P."/>
            <person name="Natvig D.O."/>
            <person name="Lalanne C."/>
            <person name="Gautier V."/>
            <person name="Ament-Velasquez S.L."/>
            <person name="Kruys A."/>
            <person name="Hutchinson M.I."/>
            <person name="Powell A.J."/>
            <person name="Barry K."/>
            <person name="Miller A.N."/>
            <person name="Grigoriev I.V."/>
            <person name="Debuchy R."/>
            <person name="Gladieux P."/>
            <person name="Hiltunen Thoren M."/>
            <person name="Johannesson H."/>
        </authorList>
    </citation>
    <scope>NUCLEOTIDE SEQUENCE</scope>
    <source>
        <strain evidence="2">CBS 958.72</strain>
    </source>
</reference>
<dbReference type="PANTHER" id="PTHR33112">
    <property type="entry name" value="DOMAIN PROTEIN, PUTATIVE-RELATED"/>
    <property type="match status" value="1"/>
</dbReference>
<evidence type="ECO:0000259" key="1">
    <source>
        <dbReference type="Pfam" id="PF06985"/>
    </source>
</evidence>
<proteinExistence type="predicted"/>
<protein>
    <submittedName>
        <fullName evidence="2">Heterokaryon incompatibility protein-domain-containing protein</fullName>
    </submittedName>
</protein>
<evidence type="ECO:0000313" key="2">
    <source>
        <dbReference type="EMBL" id="KAK3366182.1"/>
    </source>
</evidence>
<dbReference type="InterPro" id="IPR010730">
    <property type="entry name" value="HET"/>
</dbReference>
<feature type="domain" description="Heterokaryon incompatibility" evidence="1">
    <location>
        <begin position="175"/>
        <end position="276"/>
    </location>
</feature>
<dbReference type="EMBL" id="JAULSN010000008">
    <property type="protein sequence ID" value="KAK3366182.1"/>
    <property type="molecule type" value="Genomic_DNA"/>
</dbReference>
<evidence type="ECO:0000313" key="3">
    <source>
        <dbReference type="Proteomes" id="UP001287356"/>
    </source>
</evidence>
<gene>
    <name evidence="2" type="ORF">B0T24DRAFT_670294</name>
</gene>
<dbReference type="PANTHER" id="PTHR33112:SF16">
    <property type="entry name" value="HETEROKARYON INCOMPATIBILITY DOMAIN-CONTAINING PROTEIN"/>
    <property type="match status" value="1"/>
</dbReference>
<dbReference type="PROSITE" id="PS51257">
    <property type="entry name" value="PROKAR_LIPOPROTEIN"/>
    <property type="match status" value="1"/>
</dbReference>
<organism evidence="2 3">
    <name type="scientific">Lasiosphaeria ovina</name>
    <dbReference type="NCBI Taxonomy" id="92902"/>
    <lineage>
        <taxon>Eukaryota</taxon>
        <taxon>Fungi</taxon>
        <taxon>Dikarya</taxon>
        <taxon>Ascomycota</taxon>
        <taxon>Pezizomycotina</taxon>
        <taxon>Sordariomycetes</taxon>
        <taxon>Sordariomycetidae</taxon>
        <taxon>Sordariales</taxon>
        <taxon>Lasiosphaeriaceae</taxon>
        <taxon>Lasiosphaeria</taxon>
    </lineage>
</organism>
<name>A0AAE0JY73_9PEZI</name>
<dbReference type="AlphaFoldDB" id="A0AAE0JY73"/>
<reference evidence="2" key="2">
    <citation type="submission" date="2023-06" db="EMBL/GenBank/DDBJ databases">
        <authorList>
            <consortium name="Lawrence Berkeley National Laboratory"/>
            <person name="Haridas S."/>
            <person name="Hensen N."/>
            <person name="Bonometti L."/>
            <person name="Westerberg I."/>
            <person name="Brannstrom I.O."/>
            <person name="Guillou S."/>
            <person name="Cros-Aarteil S."/>
            <person name="Calhoun S."/>
            <person name="Kuo A."/>
            <person name="Mondo S."/>
            <person name="Pangilinan J."/>
            <person name="Riley R."/>
            <person name="Labutti K."/>
            <person name="Andreopoulos B."/>
            <person name="Lipzen A."/>
            <person name="Chen C."/>
            <person name="Yanf M."/>
            <person name="Daum C."/>
            <person name="Ng V."/>
            <person name="Clum A."/>
            <person name="Steindorff A."/>
            <person name="Ohm R."/>
            <person name="Martin F."/>
            <person name="Silar P."/>
            <person name="Natvig D."/>
            <person name="Lalanne C."/>
            <person name="Gautier V."/>
            <person name="Ament-Velasquez S.L."/>
            <person name="Kruys A."/>
            <person name="Hutchinson M.I."/>
            <person name="Powell A.J."/>
            <person name="Barry K."/>
            <person name="Miller A.N."/>
            <person name="Grigoriev I.V."/>
            <person name="Debuchy R."/>
            <person name="Gladieux P."/>
            <person name="Thoren M.H."/>
            <person name="Johannesson H."/>
        </authorList>
    </citation>
    <scope>NUCLEOTIDE SEQUENCE</scope>
    <source>
        <strain evidence="2">CBS 958.72</strain>
    </source>
</reference>
<dbReference type="Proteomes" id="UP001287356">
    <property type="component" value="Unassembled WGS sequence"/>
</dbReference>